<feature type="disulfide bond" evidence="7">
    <location>
        <begin position="603"/>
        <end position="612"/>
    </location>
</feature>
<feature type="domain" description="EGF-like" evidence="10">
    <location>
        <begin position="539"/>
        <end position="576"/>
    </location>
</feature>
<feature type="domain" description="EGF-like" evidence="10">
    <location>
        <begin position="615"/>
        <end position="651"/>
    </location>
</feature>
<evidence type="ECO:0000313" key="12">
    <source>
        <dbReference type="EMBL" id="KRZ15386.1"/>
    </source>
</evidence>
<dbReference type="SMART" id="SM00181">
    <property type="entry name" value="EGF"/>
    <property type="match status" value="9"/>
</dbReference>
<keyword evidence="9" id="KW-1133">Transmembrane helix</keyword>
<dbReference type="OrthoDB" id="283575at2759"/>
<dbReference type="PROSITE" id="PS01187">
    <property type="entry name" value="EGF_CA"/>
    <property type="match status" value="1"/>
</dbReference>
<dbReference type="STRING" id="268475.A0A0V1HXQ5"/>
<keyword evidence="3" id="KW-0677">Repeat</keyword>
<comment type="caution">
    <text evidence="7">Lacks conserved residue(s) required for the propagation of feature annotation.</text>
</comment>
<dbReference type="PROSITE" id="PS01186">
    <property type="entry name" value="EGF_2"/>
    <property type="match status" value="7"/>
</dbReference>
<feature type="disulfide bond" evidence="7">
    <location>
        <begin position="679"/>
        <end position="688"/>
    </location>
</feature>
<dbReference type="GO" id="GO:0045597">
    <property type="term" value="P:positive regulation of cell differentiation"/>
    <property type="evidence" value="ECO:0007669"/>
    <property type="project" value="UniProtKB-ARBA"/>
</dbReference>
<dbReference type="InterPro" id="IPR000742">
    <property type="entry name" value="EGF"/>
</dbReference>
<feature type="domain" description="EGF-like" evidence="10">
    <location>
        <begin position="691"/>
        <end position="727"/>
    </location>
</feature>
<accession>A0A0V1HXQ5</accession>
<feature type="disulfide bond" evidence="7">
    <location>
        <begin position="717"/>
        <end position="726"/>
    </location>
</feature>
<feature type="compositionally biased region" description="Low complexity" evidence="8">
    <location>
        <begin position="230"/>
        <end position="244"/>
    </location>
</feature>
<dbReference type="PROSITE" id="PS50088">
    <property type="entry name" value="ANK_REPEAT"/>
    <property type="match status" value="3"/>
</dbReference>
<evidence type="ECO:0000256" key="1">
    <source>
        <dbReference type="ARBA" id="ARBA00022536"/>
    </source>
</evidence>
<gene>
    <name evidence="12" type="primary">NOTCH1</name>
    <name evidence="12" type="ORF">T11_4741</name>
</gene>
<dbReference type="GO" id="GO:0009952">
    <property type="term" value="P:anterior/posterior pattern specification"/>
    <property type="evidence" value="ECO:0007669"/>
    <property type="project" value="UniProtKB-ARBA"/>
</dbReference>
<feature type="disulfide bond" evidence="7">
    <location>
        <begin position="582"/>
        <end position="592"/>
    </location>
</feature>
<dbReference type="SUPFAM" id="SSF57196">
    <property type="entry name" value="EGF/Laminin"/>
    <property type="match status" value="9"/>
</dbReference>
<feature type="disulfide bond" evidence="7">
    <location>
        <begin position="506"/>
        <end position="516"/>
    </location>
</feature>
<evidence type="ECO:0000256" key="7">
    <source>
        <dbReference type="PROSITE-ProRule" id="PRU00076"/>
    </source>
</evidence>
<evidence type="ECO:0000313" key="13">
    <source>
        <dbReference type="Proteomes" id="UP000055024"/>
    </source>
</evidence>
<dbReference type="InterPro" id="IPR036770">
    <property type="entry name" value="Ankyrin_rpt-contain_sf"/>
</dbReference>
<keyword evidence="9" id="KW-0472">Membrane</keyword>
<dbReference type="FunFam" id="2.10.25.10:FF:000012">
    <property type="entry name" value="Delta-like protein"/>
    <property type="match status" value="1"/>
</dbReference>
<feature type="domain" description="EGF-like" evidence="10">
    <location>
        <begin position="653"/>
        <end position="689"/>
    </location>
</feature>
<evidence type="ECO:0000256" key="9">
    <source>
        <dbReference type="SAM" id="Phobius"/>
    </source>
</evidence>
<dbReference type="InterPro" id="IPR013032">
    <property type="entry name" value="EGF-like_CS"/>
</dbReference>
<dbReference type="GO" id="GO:0005509">
    <property type="term" value="F:calcium ion binding"/>
    <property type="evidence" value="ECO:0007669"/>
    <property type="project" value="InterPro"/>
</dbReference>
<dbReference type="PROSITE" id="PS00028">
    <property type="entry name" value="ZINC_FINGER_C2H2_1"/>
    <property type="match status" value="1"/>
</dbReference>
<dbReference type="InterPro" id="IPR000152">
    <property type="entry name" value="EGF-type_Asp/Asn_hydroxyl_site"/>
</dbReference>
<reference evidence="12 13" key="1">
    <citation type="submission" date="2015-01" db="EMBL/GenBank/DDBJ databases">
        <title>Evolution of Trichinella species and genotypes.</title>
        <authorList>
            <person name="Korhonen P.K."/>
            <person name="Edoardo P."/>
            <person name="Giuseppe L.R."/>
            <person name="Gasser R.B."/>
        </authorList>
    </citation>
    <scope>NUCLEOTIDE SEQUENCE [LARGE SCALE GENOMIC DNA]</scope>
    <source>
        <strain evidence="12">ISS1029</strain>
    </source>
</reference>
<dbReference type="GO" id="GO:0019904">
    <property type="term" value="F:protein domain specific binding"/>
    <property type="evidence" value="ECO:0007669"/>
    <property type="project" value="UniProtKB-ARBA"/>
</dbReference>
<dbReference type="InterPro" id="IPR018097">
    <property type="entry name" value="EGF_Ca-bd_CS"/>
</dbReference>
<dbReference type="Pfam" id="PF00789">
    <property type="entry name" value="UBX"/>
    <property type="match status" value="1"/>
</dbReference>
<dbReference type="Pfam" id="PF06816">
    <property type="entry name" value="NOD"/>
    <property type="match status" value="1"/>
</dbReference>
<dbReference type="Pfam" id="PF12796">
    <property type="entry name" value="Ank_2"/>
    <property type="match status" value="2"/>
</dbReference>
<dbReference type="PROSITE" id="PS50026">
    <property type="entry name" value="EGF_3"/>
    <property type="match status" value="9"/>
</dbReference>
<dbReference type="InterPro" id="IPR010660">
    <property type="entry name" value="Notch_NOD_dom"/>
</dbReference>
<dbReference type="Pfam" id="PF12661">
    <property type="entry name" value="hEGF"/>
    <property type="match status" value="1"/>
</dbReference>
<dbReference type="PANTHER" id="PTHR24049:SF30">
    <property type="match status" value="1"/>
</dbReference>
<dbReference type="Gene3D" id="3.10.20.90">
    <property type="entry name" value="Phosphatidylinositol 3-kinase Catalytic Subunit, Chain A, domain 1"/>
    <property type="match status" value="1"/>
</dbReference>
<dbReference type="CDD" id="cd00054">
    <property type="entry name" value="EGF_CA"/>
    <property type="match status" value="6"/>
</dbReference>
<dbReference type="PROSITE" id="PS50033">
    <property type="entry name" value="UBX"/>
    <property type="match status" value="1"/>
</dbReference>
<keyword evidence="2" id="KW-0732">Signal</keyword>
<dbReference type="PANTHER" id="PTHR24049">
    <property type="entry name" value="CRUMBS FAMILY MEMBER"/>
    <property type="match status" value="1"/>
</dbReference>
<keyword evidence="4 7" id="KW-1015">Disulfide bond</keyword>
<feature type="disulfide bond" evidence="7">
    <location>
        <begin position="447"/>
        <end position="456"/>
    </location>
</feature>
<evidence type="ECO:0000256" key="5">
    <source>
        <dbReference type="ARBA" id="ARBA00023180"/>
    </source>
</evidence>
<feature type="transmembrane region" description="Helical" evidence="9">
    <location>
        <begin position="343"/>
        <end position="360"/>
    </location>
</feature>
<feature type="repeat" description="ANK" evidence="6">
    <location>
        <begin position="1235"/>
        <end position="1267"/>
    </location>
</feature>
<keyword evidence="13" id="KW-1185">Reference proteome</keyword>
<keyword evidence="1 7" id="KW-0245">EGF-like domain</keyword>
<dbReference type="PROSITE" id="PS50297">
    <property type="entry name" value="ANK_REP_REGION"/>
    <property type="match status" value="2"/>
</dbReference>
<organism evidence="12 13">
    <name type="scientific">Trichinella zimbabwensis</name>
    <dbReference type="NCBI Taxonomy" id="268475"/>
    <lineage>
        <taxon>Eukaryota</taxon>
        <taxon>Metazoa</taxon>
        <taxon>Ecdysozoa</taxon>
        <taxon>Nematoda</taxon>
        <taxon>Enoplea</taxon>
        <taxon>Dorylaimia</taxon>
        <taxon>Trichinellida</taxon>
        <taxon>Trichinellidae</taxon>
        <taxon>Trichinella</taxon>
    </lineage>
</organism>
<evidence type="ECO:0000256" key="4">
    <source>
        <dbReference type="ARBA" id="ARBA00023157"/>
    </source>
</evidence>
<dbReference type="InterPro" id="IPR002110">
    <property type="entry name" value="Ankyrin_rpt"/>
</dbReference>
<dbReference type="Gene3D" id="3.30.70.3310">
    <property type="match status" value="1"/>
</dbReference>
<keyword evidence="5" id="KW-0325">Glycoprotein</keyword>
<dbReference type="Proteomes" id="UP000055024">
    <property type="component" value="Unassembled WGS sequence"/>
</dbReference>
<evidence type="ECO:0000256" key="2">
    <source>
        <dbReference type="ARBA" id="ARBA00022729"/>
    </source>
</evidence>
<evidence type="ECO:0000259" key="10">
    <source>
        <dbReference type="PROSITE" id="PS50026"/>
    </source>
</evidence>
<sequence>MEDSDNSALAEMGFPPHHIDLARQITGSSDIQVLCDWLMANSLTLNEADKGETAVEQKLLEEMKSIEERHQVGDFGKMDSQQAKTEANLDNQPEKKATYMKCNDCGRLLSSQKAMKQHSLEFNHCNFSEVEDAVAEEEKKKATENLYTRMQEMAKHREEKEQRKEIEVEKERRKMGLEMADYRRRLELEEMKQMIKQRKQQKHDDYLAKKRILDEIRMDREARQLQKNKAASASEPSSSSLSSSVGKMEKTSTGDDLETCTLQFRMPNGRKTVKEFKKTDTWANAKLFAETFFKSEHLEYFTTFPTRFFNEEDMSKTLLDMNFNLKIEIDANRSSTVSPWRRQSAYCFLALLCFFNKNYLSAKIMLFHSQKSHLHHSLSKSTMLSPFPLLLAIIFYNTFLIYSMHNYSTLTIEHVRQFHKNRKCEINLCANGGNCFFNEHGNVQCECTTGYVGKYCQTVDICMSNPCENGGSCDYRIEEDEIVSFTCLCPPGFTSRFCENPLPNVCDSLPCKNGICELETLDSFHCRCESGYEGKFCENFTPCKYNFCNNGGQCIVLPDATYRCVCPKGFAGSTCESDIDECLRDICEHGKCTNLFGDYHCACDAGFAGKNCDQVQHSCSQLLCNNNGNCVETATNYRCSCFPGFTGVRCEVEHFNCQQTICANGGVCVIANGTSKCLCTAPYTGATCGTGIDSCFSNPCYNGGVCHDFNDHFTCACPAGITGKYCEISSNGCSADMCLNGGTCFNYNDTYSCSCPNGIVGRRCQFYEAGVEQVEYEDIVVVVLVEPRTFMSTLNEYLAIISSHMQINITLKKDELNLPKVYSWNSQSGYDKNSNAVLFNNTDETEYNNSKFLIENEAHAIYGTLAVMTIGSRACTRERSKSCVAKFSEVIDQLASDAQFNHLKSHINWKINTVNGNKKLQIANFLPLNVTIISSLVVIIFFVLLMVQRKRLHAATWHPPVEEGPVNLNTTLRSNYLTPLASVLQNSTTDKKATNDAQKIFLKSKEDSCCTTDSQTADQMKRNATSRDTYKWSDLHLCIIHGVLVDPATITDDQLNAPGPDDETPLMVAAERCTSDVELQFMIMLLNAGANMEAQTELLKETALIIAVRHSRLQAVLALINFGCSLETADIDGNTALHHAVMTRNTEILCALLDSDLCNTETRNNDGLTPFVLNAKVCGSVDTEIAFLLLSSGASIDSTDYEGMHAVHYAAINGNIPLLELLFQSYTNINLMDCHGRTALFFAVREKHSETVEWLLQVGGSMLEMQDHQMTPMSVCIPVDDGQYASFTFPSAPDGETFQCPNVQLDDFPNSPDSSNDACCTDLAVEQSCQFPHSSSHFVTSHTDITESLIPTQQQYGSWYFYTTPQKHDEMIMII</sequence>
<dbReference type="InterPro" id="IPR001012">
    <property type="entry name" value="UBX_dom"/>
</dbReference>
<evidence type="ECO:0000256" key="8">
    <source>
        <dbReference type="SAM" id="MobiDB-lite"/>
    </source>
</evidence>
<dbReference type="CDD" id="cd01767">
    <property type="entry name" value="UBX"/>
    <property type="match status" value="1"/>
</dbReference>
<keyword evidence="9" id="KW-0812">Transmembrane</keyword>
<feature type="disulfide bond" evidence="7">
    <location>
        <begin position="489"/>
        <end position="498"/>
    </location>
</feature>
<feature type="transmembrane region" description="Helical" evidence="9">
    <location>
        <begin position="925"/>
        <end position="947"/>
    </location>
</feature>
<feature type="disulfide bond" evidence="7">
    <location>
        <begin position="528"/>
        <end position="537"/>
    </location>
</feature>
<feature type="transmembrane region" description="Helical" evidence="9">
    <location>
        <begin position="381"/>
        <end position="402"/>
    </location>
</feature>
<dbReference type="InterPro" id="IPR013087">
    <property type="entry name" value="Znf_C2H2_type"/>
</dbReference>
<feature type="disulfide bond" evidence="7">
    <location>
        <begin position="566"/>
        <end position="575"/>
    </location>
</feature>
<keyword evidence="6" id="KW-0040">ANK repeat</keyword>
<dbReference type="GO" id="GO:0030097">
    <property type="term" value="P:hemopoiesis"/>
    <property type="evidence" value="ECO:0007669"/>
    <property type="project" value="UniProtKB-ARBA"/>
</dbReference>
<dbReference type="Pfam" id="PF00008">
    <property type="entry name" value="EGF"/>
    <property type="match status" value="6"/>
</dbReference>
<feature type="disulfide bond" evidence="7">
    <location>
        <begin position="755"/>
        <end position="764"/>
    </location>
</feature>
<dbReference type="SUPFAM" id="SSF48403">
    <property type="entry name" value="Ankyrin repeat"/>
    <property type="match status" value="1"/>
</dbReference>
<dbReference type="SMART" id="SM00248">
    <property type="entry name" value="ANK"/>
    <property type="match status" value="6"/>
</dbReference>
<name>A0A0V1HXQ5_9BILA</name>
<dbReference type="Gene3D" id="2.10.25.10">
    <property type="entry name" value="Laminin"/>
    <property type="match status" value="8"/>
</dbReference>
<dbReference type="FunFam" id="2.10.25.10:FF:000122">
    <property type="entry name" value="Protein crumbs homolog 2"/>
    <property type="match status" value="1"/>
</dbReference>
<dbReference type="GO" id="GO:0035282">
    <property type="term" value="P:segmentation"/>
    <property type="evidence" value="ECO:0007669"/>
    <property type="project" value="UniProtKB-ARBA"/>
</dbReference>
<dbReference type="GO" id="GO:0048646">
    <property type="term" value="P:anatomical structure formation involved in morphogenesis"/>
    <property type="evidence" value="ECO:0007669"/>
    <property type="project" value="UniProtKB-ARBA"/>
</dbReference>
<feature type="disulfide bond" evidence="7">
    <location>
        <begin position="641"/>
        <end position="650"/>
    </location>
</feature>
<dbReference type="InterPro" id="IPR029071">
    <property type="entry name" value="Ubiquitin-like_domsf"/>
</dbReference>
<dbReference type="InterPro" id="IPR051022">
    <property type="entry name" value="Notch_Cell-Fate_Det"/>
</dbReference>
<dbReference type="SMART" id="SM00179">
    <property type="entry name" value="EGF_CA"/>
    <property type="match status" value="8"/>
</dbReference>
<feature type="domain" description="EGF-like" evidence="10">
    <location>
        <begin position="458"/>
        <end position="499"/>
    </location>
</feature>
<proteinExistence type="predicted"/>
<feature type="domain" description="EGF-like" evidence="10">
    <location>
        <begin position="578"/>
        <end position="613"/>
    </location>
</feature>
<comment type="caution">
    <text evidence="12">The sequence shown here is derived from an EMBL/GenBank/DDBJ whole genome shotgun (WGS) entry which is preliminary data.</text>
</comment>
<evidence type="ECO:0000256" key="6">
    <source>
        <dbReference type="PROSITE-ProRule" id="PRU00023"/>
    </source>
</evidence>
<protein>
    <submittedName>
        <fullName evidence="12">Neurogenic locus notch-like protein 1</fullName>
    </submittedName>
</protein>
<feature type="domain" description="UBX" evidence="11">
    <location>
        <begin position="255"/>
        <end position="323"/>
    </location>
</feature>
<dbReference type="FunFam" id="2.10.25.10:FF:000699">
    <property type="entry name" value="Uncharacterized protein, isoform C"/>
    <property type="match status" value="1"/>
</dbReference>
<dbReference type="GO" id="GO:0016020">
    <property type="term" value="C:membrane"/>
    <property type="evidence" value="ECO:0007669"/>
    <property type="project" value="UniProtKB-SubCell"/>
</dbReference>
<feature type="domain" description="EGF-like" evidence="10">
    <location>
        <begin position="729"/>
        <end position="765"/>
    </location>
</feature>
<feature type="region of interest" description="Disordered" evidence="8">
    <location>
        <begin position="223"/>
        <end position="260"/>
    </location>
</feature>
<dbReference type="GO" id="GO:0048863">
    <property type="term" value="P:stem cell differentiation"/>
    <property type="evidence" value="ECO:0007669"/>
    <property type="project" value="UniProtKB-ARBA"/>
</dbReference>
<dbReference type="Gene3D" id="1.25.40.20">
    <property type="entry name" value="Ankyrin repeat-containing domain"/>
    <property type="match status" value="2"/>
</dbReference>
<feature type="repeat" description="ANK" evidence="6">
    <location>
        <begin position="1061"/>
        <end position="1097"/>
    </location>
</feature>
<dbReference type="SUPFAM" id="SSF54236">
    <property type="entry name" value="Ubiquitin-like"/>
    <property type="match status" value="1"/>
</dbReference>
<evidence type="ECO:0000259" key="11">
    <source>
        <dbReference type="PROSITE" id="PS50033"/>
    </source>
</evidence>
<evidence type="ECO:0000256" key="3">
    <source>
        <dbReference type="ARBA" id="ARBA00022737"/>
    </source>
</evidence>
<dbReference type="EMBL" id="JYDP01000018">
    <property type="protein sequence ID" value="KRZ15386.1"/>
    <property type="molecule type" value="Genomic_DNA"/>
</dbReference>
<dbReference type="PROSITE" id="PS00010">
    <property type="entry name" value="ASX_HYDROXYL"/>
    <property type="match status" value="3"/>
</dbReference>
<feature type="repeat" description="ANK" evidence="6">
    <location>
        <begin position="1202"/>
        <end position="1234"/>
    </location>
</feature>
<feature type="domain" description="EGF-like" evidence="10">
    <location>
        <begin position="502"/>
        <end position="538"/>
    </location>
</feature>
<feature type="domain" description="EGF-like" evidence="10">
    <location>
        <begin position="420"/>
        <end position="457"/>
    </location>
</feature>
<dbReference type="InterPro" id="IPR001881">
    <property type="entry name" value="EGF-like_Ca-bd_dom"/>
</dbReference>
<dbReference type="PROSITE" id="PS00022">
    <property type="entry name" value="EGF_1"/>
    <property type="match status" value="8"/>
</dbReference>